<keyword evidence="1" id="KW-0378">Hydrolase</keyword>
<keyword evidence="2" id="KW-1185">Reference proteome</keyword>
<reference evidence="1 2" key="1">
    <citation type="journal article" date="2022" name="New Phytol.">
        <title>Ecological generalism drives hyperdiversity of secondary metabolite gene clusters in xylarialean endophytes.</title>
        <authorList>
            <person name="Franco M.E.E."/>
            <person name="Wisecaver J.H."/>
            <person name="Arnold A.E."/>
            <person name="Ju Y.M."/>
            <person name="Slot J.C."/>
            <person name="Ahrendt S."/>
            <person name="Moore L.P."/>
            <person name="Eastman K.E."/>
            <person name="Scott K."/>
            <person name="Konkel Z."/>
            <person name="Mondo S.J."/>
            <person name="Kuo A."/>
            <person name="Hayes R.D."/>
            <person name="Haridas S."/>
            <person name="Andreopoulos B."/>
            <person name="Riley R."/>
            <person name="LaButti K."/>
            <person name="Pangilinan J."/>
            <person name="Lipzen A."/>
            <person name="Amirebrahimi M."/>
            <person name="Yan J."/>
            <person name="Adam C."/>
            <person name="Keymanesh K."/>
            <person name="Ng V."/>
            <person name="Louie K."/>
            <person name="Northen T."/>
            <person name="Drula E."/>
            <person name="Henrissat B."/>
            <person name="Hsieh H.M."/>
            <person name="Youens-Clark K."/>
            <person name="Lutzoni F."/>
            <person name="Miadlikowska J."/>
            <person name="Eastwood D.C."/>
            <person name="Hamelin R.C."/>
            <person name="Grigoriev I.V."/>
            <person name="U'Ren J.M."/>
        </authorList>
    </citation>
    <scope>NUCLEOTIDE SEQUENCE [LARGE SCALE GENOMIC DNA]</scope>
    <source>
        <strain evidence="1 2">ER1909</strain>
    </source>
</reference>
<proteinExistence type="predicted"/>
<gene>
    <name evidence="1" type="ORF">F4821DRAFT_259506</name>
</gene>
<protein>
    <submittedName>
        <fullName evidence="1">Glycoside hydrolase superfamily</fullName>
    </submittedName>
</protein>
<name>A0ACC0D2W9_9PEZI</name>
<evidence type="ECO:0000313" key="1">
    <source>
        <dbReference type="EMBL" id="KAI6086999.1"/>
    </source>
</evidence>
<organism evidence="1 2">
    <name type="scientific">Hypoxylon rubiginosum</name>
    <dbReference type="NCBI Taxonomy" id="110542"/>
    <lineage>
        <taxon>Eukaryota</taxon>
        <taxon>Fungi</taxon>
        <taxon>Dikarya</taxon>
        <taxon>Ascomycota</taxon>
        <taxon>Pezizomycotina</taxon>
        <taxon>Sordariomycetes</taxon>
        <taxon>Xylariomycetidae</taxon>
        <taxon>Xylariales</taxon>
        <taxon>Hypoxylaceae</taxon>
        <taxon>Hypoxylon</taxon>
    </lineage>
</organism>
<comment type="caution">
    <text evidence="1">The sequence shown here is derived from an EMBL/GenBank/DDBJ whole genome shotgun (WGS) entry which is preliminary data.</text>
</comment>
<accession>A0ACC0D2W9</accession>
<dbReference type="EMBL" id="MU394311">
    <property type="protein sequence ID" value="KAI6086999.1"/>
    <property type="molecule type" value="Genomic_DNA"/>
</dbReference>
<sequence>MAQETVVLRFQEAKTRPWRLPPATEGLLETLTLEEKYHLVAGKNIWETCNVNRLSIRSLKTTDSPAGVCGVTWTDGAHTTFVPCGISLAATFNPELVEKIGHHILGAETRSKNAHVLLAPTMDISRTPLSGRKFKSFGEDPYLTGQLMILK</sequence>
<evidence type="ECO:0000313" key="2">
    <source>
        <dbReference type="Proteomes" id="UP001497680"/>
    </source>
</evidence>
<dbReference type="Proteomes" id="UP001497680">
    <property type="component" value="Unassembled WGS sequence"/>
</dbReference>